<keyword evidence="6 12" id="KW-0812">Transmembrane</keyword>
<protein>
    <recommendedName>
        <fullName evidence="12">Fucosyltransferase</fullName>
        <ecNumber evidence="12">2.4.1.-</ecNumber>
    </recommendedName>
</protein>
<evidence type="ECO:0000256" key="5">
    <source>
        <dbReference type="ARBA" id="ARBA00022679"/>
    </source>
</evidence>
<dbReference type="AlphaFoldDB" id="A0A0N5ACG8"/>
<accession>A0A0N5ACG8</accession>
<evidence type="ECO:0000259" key="13">
    <source>
        <dbReference type="Pfam" id="PF00852"/>
    </source>
</evidence>
<dbReference type="STRING" id="451379.A0A0N5ACG8"/>
<dbReference type="Pfam" id="PF17039">
    <property type="entry name" value="Glyco_tran_10_N"/>
    <property type="match status" value="1"/>
</dbReference>
<evidence type="ECO:0000259" key="14">
    <source>
        <dbReference type="Pfam" id="PF17039"/>
    </source>
</evidence>
<feature type="domain" description="Fucosyltransferase N-terminal" evidence="14">
    <location>
        <begin position="12"/>
        <end position="99"/>
    </location>
</feature>
<dbReference type="UniPathway" id="UPA00378"/>
<name>A0A0N5ACG8_9BILA</name>
<keyword evidence="5 12" id="KW-0808">Transferase</keyword>
<feature type="domain" description="Fucosyltransferase C-terminal" evidence="13">
    <location>
        <begin position="147"/>
        <end position="276"/>
    </location>
</feature>
<evidence type="ECO:0000256" key="9">
    <source>
        <dbReference type="ARBA" id="ARBA00023034"/>
    </source>
</evidence>
<keyword evidence="7" id="KW-0735">Signal-anchor</keyword>
<keyword evidence="11" id="KW-0325">Glycoprotein</keyword>
<dbReference type="InterPro" id="IPR031481">
    <property type="entry name" value="Glyco_tran_10_N"/>
</dbReference>
<evidence type="ECO:0000256" key="2">
    <source>
        <dbReference type="ARBA" id="ARBA00004922"/>
    </source>
</evidence>
<evidence type="ECO:0000256" key="11">
    <source>
        <dbReference type="ARBA" id="ARBA00023180"/>
    </source>
</evidence>
<dbReference type="Gene3D" id="3.40.50.11660">
    <property type="entry name" value="Glycosyl transferase family 10, C-terminal domain"/>
    <property type="match status" value="1"/>
</dbReference>
<proteinExistence type="inferred from homology"/>
<dbReference type="PANTHER" id="PTHR48438:SF1">
    <property type="entry name" value="ALPHA-(1,3)-FUCOSYLTRANSFERASE C-RELATED"/>
    <property type="match status" value="1"/>
</dbReference>
<dbReference type="InterPro" id="IPR038577">
    <property type="entry name" value="GT10-like_C_sf"/>
</dbReference>
<dbReference type="SUPFAM" id="SSF53756">
    <property type="entry name" value="UDP-Glycosyltransferase/glycogen phosphorylase"/>
    <property type="match status" value="1"/>
</dbReference>
<organism evidence="15 16">
    <name type="scientific">Syphacia muris</name>
    <dbReference type="NCBI Taxonomy" id="451379"/>
    <lineage>
        <taxon>Eukaryota</taxon>
        <taxon>Metazoa</taxon>
        <taxon>Ecdysozoa</taxon>
        <taxon>Nematoda</taxon>
        <taxon>Chromadorea</taxon>
        <taxon>Rhabditida</taxon>
        <taxon>Spirurina</taxon>
        <taxon>Oxyuridomorpha</taxon>
        <taxon>Oxyuroidea</taxon>
        <taxon>Oxyuridae</taxon>
        <taxon>Syphacia</taxon>
    </lineage>
</organism>
<evidence type="ECO:0000256" key="6">
    <source>
        <dbReference type="ARBA" id="ARBA00022692"/>
    </source>
</evidence>
<evidence type="ECO:0000256" key="4">
    <source>
        <dbReference type="ARBA" id="ARBA00022676"/>
    </source>
</evidence>
<evidence type="ECO:0000256" key="3">
    <source>
        <dbReference type="ARBA" id="ARBA00008919"/>
    </source>
</evidence>
<evidence type="ECO:0000313" key="16">
    <source>
        <dbReference type="WBParaSite" id="SMUV_0000184401-mRNA-1"/>
    </source>
</evidence>
<evidence type="ECO:0000256" key="12">
    <source>
        <dbReference type="RuleBase" id="RU003832"/>
    </source>
</evidence>
<reference evidence="16" key="1">
    <citation type="submission" date="2017-02" db="UniProtKB">
        <authorList>
            <consortium name="WormBaseParasite"/>
        </authorList>
    </citation>
    <scope>IDENTIFICATION</scope>
</reference>
<dbReference type="Pfam" id="PF00852">
    <property type="entry name" value="Glyco_transf_10"/>
    <property type="match status" value="1"/>
</dbReference>
<comment type="pathway">
    <text evidence="2">Protein modification; protein glycosylation.</text>
</comment>
<evidence type="ECO:0000256" key="1">
    <source>
        <dbReference type="ARBA" id="ARBA00004447"/>
    </source>
</evidence>
<dbReference type="Proteomes" id="UP000046393">
    <property type="component" value="Unplaced"/>
</dbReference>
<dbReference type="InterPro" id="IPR055270">
    <property type="entry name" value="Glyco_tran_10_C"/>
</dbReference>
<dbReference type="GO" id="GO:0008417">
    <property type="term" value="F:fucosyltransferase activity"/>
    <property type="evidence" value="ECO:0007669"/>
    <property type="project" value="InterPro"/>
</dbReference>
<keyword evidence="10" id="KW-0472">Membrane</keyword>
<dbReference type="GO" id="GO:0032580">
    <property type="term" value="C:Golgi cisterna membrane"/>
    <property type="evidence" value="ECO:0007669"/>
    <property type="project" value="UniProtKB-SubCell"/>
</dbReference>
<keyword evidence="8" id="KW-1133">Transmembrane helix</keyword>
<evidence type="ECO:0000256" key="10">
    <source>
        <dbReference type="ARBA" id="ARBA00023136"/>
    </source>
</evidence>
<keyword evidence="4 12" id="KW-0328">Glycosyltransferase</keyword>
<dbReference type="InterPro" id="IPR001503">
    <property type="entry name" value="Glyco_trans_10"/>
</dbReference>
<dbReference type="WBParaSite" id="SMUV_0000184401-mRNA-1">
    <property type="protein sequence ID" value="SMUV_0000184401-mRNA-1"/>
    <property type="gene ID" value="SMUV_0000184401"/>
</dbReference>
<dbReference type="EC" id="2.4.1.-" evidence="12"/>
<comment type="subcellular location">
    <subcellularLocation>
        <location evidence="1 12">Golgi apparatus</location>
        <location evidence="1 12">Golgi stack membrane</location>
        <topology evidence="1 12">Single-pass type II membrane protein</topology>
    </subcellularLocation>
</comment>
<comment type="similarity">
    <text evidence="3 12">Belongs to the glycosyltransferase 10 family.</text>
</comment>
<sequence length="298" mass="34616">LAVRLNASQVGCSHQCFFTSNRRLLNVSDAVVFHIRNVDYRDLPELRSPKQYFVFFLRESPVHTGNGYSFIVKNNSIPNDYFNLTMTYRLDSDVSAAYGKLEKIPENSNPVSEQNYIQILYLNLFFTSVESGSLTAVYMLQLSDDMRKRSKTALQFVSHCKTDSDREEYIEQLKHYVNVTQIGKCGIRNCSKECEEKAINDHKFYLSFENSICRDYVTEKMYKRLGKFLPVVLKRSIYQGIIPNDAFIAADDFISPKYLADYLNYLHRDHSAFMKFGFRPVFETSFFEAGADLLHSER</sequence>
<dbReference type="PANTHER" id="PTHR48438">
    <property type="entry name" value="ALPHA-(1,3)-FUCOSYLTRANSFERASE C-RELATED"/>
    <property type="match status" value="1"/>
</dbReference>
<evidence type="ECO:0000256" key="7">
    <source>
        <dbReference type="ARBA" id="ARBA00022968"/>
    </source>
</evidence>
<evidence type="ECO:0000313" key="15">
    <source>
        <dbReference type="Proteomes" id="UP000046393"/>
    </source>
</evidence>
<keyword evidence="9 12" id="KW-0333">Golgi apparatus</keyword>
<evidence type="ECO:0000256" key="8">
    <source>
        <dbReference type="ARBA" id="ARBA00022989"/>
    </source>
</evidence>
<keyword evidence="15" id="KW-1185">Reference proteome</keyword>